<evidence type="ECO:0000256" key="10">
    <source>
        <dbReference type="ARBA" id="ARBA00031517"/>
    </source>
</evidence>
<dbReference type="GO" id="GO:0004017">
    <property type="term" value="F:AMP kinase activity"/>
    <property type="evidence" value="ECO:0007669"/>
    <property type="project" value="UniProtKB-EC"/>
</dbReference>
<keyword evidence="9" id="KW-0539">Nucleus</keyword>
<dbReference type="InterPro" id="IPR033690">
    <property type="entry name" value="Adenylat_kinase_CS"/>
</dbReference>
<dbReference type="PANTHER" id="PTHR23359">
    <property type="entry name" value="NUCLEOTIDE KINASE"/>
    <property type="match status" value="1"/>
</dbReference>
<evidence type="ECO:0000256" key="7">
    <source>
        <dbReference type="ARBA" id="ARBA00022840"/>
    </source>
</evidence>
<dbReference type="PRINTS" id="PR00094">
    <property type="entry name" value="ADENYLTKNASE"/>
</dbReference>
<keyword evidence="4 12" id="KW-0808">Transferase</keyword>
<comment type="caution">
    <text evidence="13">The sequence shown here is derived from an EMBL/GenBank/DDBJ whole genome shotgun (WGS) entry which is preliminary data.</text>
</comment>
<keyword evidence="7" id="KW-0067">ATP-binding</keyword>
<name>A0AAV3QHF9_LITER</name>
<dbReference type="GO" id="GO:0005524">
    <property type="term" value="F:ATP binding"/>
    <property type="evidence" value="ECO:0007669"/>
    <property type="project" value="UniProtKB-KW"/>
</dbReference>
<dbReference type="InterPro" id="IPR006266">
    <property type="entry name" value="UMP_CMP_kinase"/>
</dbReference>
<proteinExistence type="inferred from homology"/>
<evidence type="ECO:0000256" key="6">
    <source>
        <dbReference type="ARBA" id="ARBA00022777"/>
    </source>
</evidence>
<keyword evidence="8" id="KW-0665">Pyrimidine biosynthesis</keyword>
<organism evidence="13 14">
    <name type="scientific">Lithospermum erythrorhizon</name>
    <name type="common">Purple gromwell</name>
    <name type="synonym">Lithospermum officinale var. erythrorhizon</name>
    <dbReference type="NCBI Taxonomy" id="34254"/>
    <lineage>
        <taxon>Eukaryota</taxon>
        <taxon>Viridiplantae</taxon>
        <taxon>Streptophyta</taxon>
        <taxon>Embryophyta</taxon>
        <taxon>Tracheophyta</taxon>
        <taxon>Spermatophyta</taxon>
        <taxon>Magnoliopsida</taxon>
        <taxon>eudicotyledons</taxon>
        <taxon>Gunneridae</taxon>
        <taxon>Pentapetalae</taxon>
        <taxon>asterids</taxon>
        <taxon>lamiids</taxon>
        <taxon>Boraginales</taxon>
        <taxon>Boraginaceae</taxon>
        <taxon>Boraginoideae</taxon>
        <taxon>Lithospermeae</taxon>
        <taxon>Lithospermum</taxon>
    </lineage>
</organism>
<dbReference type="Proteomes" id="UP001454036">
    <property type="component" value="Unassembled WGS sequence"/>
</dbReference>
<dbReference type="CDD" id="cd01428">
    <property type="entry name" value="ADK"/>
    <property type="match status" value="1"/>
</dbReference>
<evidence type="ECO:0000313" key="14">
    <source>
        <dbReference type="Proteomes" id="UP001454036"/>
    </source>
</evidence>
<dbReference type="SUPFAM" id="SSF52540">
    <property type="entry name" value="P-loop containing nucleoside triphosphate hydrolases"/>
    <property type="match status" value="1"/>
</dbReference>
<keyword evidence="3" id="KW-0963">Cytoplasm</keyword>
<dbReference type="Gene3D" id="3.40.50.300">
    <property type="entry name" value="P-loop containing nucleotide triphosphate hydrolases"/>
    <property type="match status" value="1"/>
</dbReference>
<dbReference type="HAMAP" id="MF_00235">
    <property type="entry name" value="Adenylate_kinase_Adk"/>
    <property type="match status" value="1"/>
</dbReference>
<evidence type="ECO:0000256" key="11">
    <source>
        <dbReference type="ARBA" id="ARBA00048116"/>
    </source>
</evidence>
<evidence type="ECO:0000256" key="12">
    <source>
        <dbReference type="RuleBase" id="RU003330"/>
    </source>
</evidence>
<evidence type="ECO:0000256" key="5">
    <source>
        <dbReference type="ARBA" id="ARBA00022741"/>
    </source>
</evidence>
<keyword evidence="6 12" id="KW-0418">Kinase</keyword>
<reference evidence="13 14" key="1">
    <citation type="submission" date="2024-01" db="EMBL/GenBank/DDBJ databases">
        <title>The complete chloroplast genome sequence of Lithospermum erythrorhizon: insights into the phylogenetic relationship among Boraginaceae species and the maternal lineages of purple gromwells.</title>
        <authorList>
            <person name="Okada T."/>
            <person name="Watanabe K."/>
        </authorList>
    </citation>
    <scope>NUCLEOTIDE SEQUENCE [LARGE SCALE GENOMIC DNA]</scope>
</reference>
<accession>A0AAV3QHF9</accession>
<dbReference type="AlphaFoldDB" id="A0AAV3QHF9"/>
<evidence type="ECO:0000256" key="8">
    <source>
        <dbReference type="ARBA" id="ARBA00022975"/>
    </source>
</evidence>
<evidence type="ECO:0000256" key="4">
    <source>
        <dbReference type="ARBA" id="ARBA00022679"/>
    </source>
</evidence>
<evidence type="ECO:0000313" key="13">
    <source>
        <dbReference type="EMBL" id="GAA0162542.1"/>
    </source>
</evidence>
<dbReference type="GO" id="GO:0006221">
    <property type="term" value="P:pyrimidine nucleotide biosynthetic process"/>
    <property type="evidence" value="ECO:0007669"/>
    <property type="project" value="UniProtKB-KW"/>
</dbReference>
<evidence type="ECO:0000256" key="9">
    <source>
        <dbReference type="ARBA" id="ARBA00023242"/>
    </source>
</evidence>
<dbReference type="NCBIfam" id="TIGR01359">
    <property type="entry name" value="UMP_CMP_kin_fam"/>
    <property type="match status" value="1"/>
</dbReference>
<comment type="catalytic activity">
    <reaction evidence="11">
        <text>UMP + ATP = UDP + ADP</text>
        <dbReference type="Rhea" id="RHEA:24400"/>
        <dbReference type="ChEBI" id="CHEBI:30616"/>
        <dbReference type="ChEBI" id="CHEBI:57865"/>
        <dbReference type="ChEBI" id="CHEBI:58223"/>
        <dbReference type="ChEBI" id="CHEBI:456216"/>
        <dbReference type="EC" id="2.7.4.14"/>
    </reaction>
</comment>
<sequence length="242" mass="27073">MWRRVTSLSSFLTSPSRSFLLNPNQEAYGQRICKSLCTDGGKSGSGGFFSRDHCPYIAFVLGGPGSGKGTQCTKIVENFGFTHLSAGDLLRKEITSDSKDGSMIFQMIKEGNIVPSEVTVKLLQKAISLSENNKFLIDGFPRTEENRISYERIIGAEPNMVLFFHCPEEEMIKRVLNRNEGRIDDNEETVKARLNVFRGLSLPVVNYYAAKGKLHKINGTGSEEEIFERVKPIFAALRYFGI</sequence>
<dbReference type="GO" id="GO:0006207">
    <property type="term" value="P:'de novo' pyrimidine nucleobase biosynthetic process"/>
    <property type="evidence" value="ECO:0007669"/>
    <property type="project" value="InterPro"/>
</dbReference>
<dbReference type="InterPro" id="IPR000850">
    <property type="entry name" value="Adenylat/UMP-CMP_kin"/>
</dbReference>
<comment type="similarity">
    <text evidence="1 12">Belongs to the adenylate kinase family.</text>
</comment>
<evidence type="ECO:0000256" key="1">
    <source>
        <dbReference type="ARBA" id="ARBA00007220"/>
    </source>
</evidence>
<dbReference type="EC" id="2.7.4.3" evidence="2"/>
<protein>
    <recommendedName>
        <fullName evidence="2">adenylate kinase</fullName>
        <ecNumber evidence="2">2.7.4.3</ecNumber>
    </recommendedName>
    <alternativeName>
        <fullName evidence="10">ATP:AMP phosphotransferase</fullName>
    </alternativeName>
</protein>
<dbReference type="EMBL" id="BAABME010021156">
    <property type="protein sequence ID" value="GAA0162542.1"/>
    <property type="molecule type" value="Genomic_DNA"/>
</dbReference>
<dbReference type="InterPro" id="IPR027417">
    <property type="entry name" value="P-loop_NTPase"/>
</dbReference>
<evidence type="ECO:0000256" key="3">
    <source>
        <dbReference type="ARBA" id="ARBA00022490"/>
    </source>
</evidence>
<keyword evidence="14" id="KW-1185">Reference proteome</keyword>
<gene>
    <name evidence="13" type="ORF">LIER_39431</name>
</gene>
<keyword evidence="5" id="KW-0547">Nucleotide-binding</keyword>
<dbReference type="Pfam" id="PF00406">
    <property type="entry name" value="ADK"/>
    <property type="match status" value="1"/>
</dbReference>
<dbReference type="PROSITE" id="PS00113">
    <property type="entry name" value="ADENYLATE_KINASE"/>
    <property type="match status" value="1"/>
</dbReference>
<evidence type="ECO:0000256" key="2">
    <source>
        <dbReference type="ARBA" id="ARBA00012955"/>
    </source>
</evidence>